<feature type="compositionally biased region" description="Low complexity" evidence="6">
    <location>
        <begin position="254"/>
        <end position="289"/>
    </location>
</feature>
<name>A0ABQ6JZK3_9MICO</name>
<dbReference type="Proteomes" id="UP001157069">
    <property type="component" value="Unassembled WGS sequence"/>
</dbReference>
<dbReference type="SUPFAM" id="SSF46785">
    <property type="entry name" value="Winged helix' DNA-binding domain"/>
    <property type="match status" value="1"/>
</dbReference>
<dbReference type="Gene3D" id="3.40.640.10">
    <property type="entry name" value="Type I PLP-dependent aspartate aminotransferase-like (Major domain)"/>
    <property type="match status" value="1"/>
</dbReference>
<feature type="region of interest" description="Disordered" evidence="6">
    <location>
        <begin position="249"/>
        <end position="298"/>
    </location>
</feature>
<sequence>MTDDWADFGIDLHLALDPRDKAASLADGIRDAIRAGRLPPGTRLPASRGLAADLGIARNTVAEVYALLAAEGWLAARTGAGTWVAARSAPVPARRREGRPTAGRLDLRGGIPDASNFPRAEWAASVRRATQTAPADALGYVPPLGLPQLQTVLADYLARARGVILDPEHVVAGRGFADLLTLVARHLVAQGARTIAVEQYGHATHRGVLAAAGLRLVPIPVDDEGADIAALEASPADAVLLTPAHQFPTGVPLSPRAASPSRRGRGARAPSYSKTTTTASSATTAAQSAPCRRSTPST</sequence>
<keyword evidence="4" id="KW-0238">DNA-binding</keyword>
<proteinExistence type="inferred from homology"/>
<dbReference type="InterPro" id="IPR036388">
    <property type="entry name" value="WH-like_DNA-bd_sf"/>
</dbReference>
<evidence type="ECO:0000259" key="7">
    <source>
        <dbReference type="PROSITE" id="PS50949"/>
    </source>
</evidence>
<dbReference type="CDD" id="cd07377">
    <property type="entry name" value="WHTH_GntR"/>
    <property type="match status" value="1"/>
</dbReference>
<keyword evidence="2" id="KW-0663">Pyridoxal phosphate</keyword>
<dbReference type="InterPro" id="IPR051446">
    <property type="entry name" value="HTH_trans_reg/aminotransferase"/>
</dbReference>
<evidence type="ECO:0000256" key="5">
    <source>
        <dbReference type="ARBA" id="ARBA00023163"/>
    </source>
</evidence>
<dbReference type="PANTHER" id="PTHR46577:SF1">
    <property type="entry name" value="HTH-TYPE TRANSCRIPTIONAL REGULATORY PROTEIN GABR"/>
    <property type="match status" value="1"/>
</dbReference>
<keyword evidence="9" id="KW-1185">Reference proteome</keyword>
<keyword evidence="3" id="KW-0805">Transcription regulation</keyword>
<organism evidence="8 9">
    <name type="scientific">Homoserinibacter gongjuensis</name>
    <dbReference type="NCBI Taxonomy" id="1162968"/>
    <lineage>
        <taxon>Bacteria</taxon>
        <taxon>Bacillati</taxon>
        <taxon>Actinomycetota</taxon>
        <taxon>Actinomycetes</taxon>
        <taxon>Micrococcales</taxon>
        <taxon>Microbacteriaceae</taxon>
        <taxon>Homoserinibacter</taxon>
    </lineage>
</organism>
<feature type="domain" description="HTH gntR-type" evidence="7">
    <location>
        <begin position="19"/>
        <end position="87"/>
    </location>
</feature>
<dbReference type="PROSITE" id="PS50949">
    <property type="entry name" value="HTH_GNTR"/>
    <property type="match status" value="1"/>
</dbReference>
<evidence type="ECO:0000313" key="9">
    <source>
        <dbReference type="Proteomes" id="UP001157069"/>
    </source>
</evidence>
<evidence type="ECO:0000256" key="1">
    <source>
        <dbReference type="ARBA" id="ARBA00005384"/>
    </source>
</evidence>
<accession>A0ABQ6JZK3</accession>
<dbReference type="Pfam" id="PF00392">
    <property type="entry name" value="GntR"/>
    <property type="match status" value="1"/>
</dbReference>
<keyword evidence="5" id="KW-0804">Transcription</keyword>
<dbReference type="EMBL" id="BSVA01000001">
    <property type="protein sequence ID" value="GMA93097.1"/>
    <property type="molecule type" value="Genomic_DNA"/>
</dbReference>
<evidence type="ECO:0000256" key="2">
    <source>
        <dbReference type="ARBA" id="ARBA00022898"/>
    </source>
</evidence>
<dbReference type="SUPFAM" id="SSF53383">
    <property type="entry name" value="PLP-dependent transferases"/>
    <property type="match status" value="1"/>
</dbReference>
<evidence type="ECO:0000313" key="8">
    <source>
        <dbReference type="EMBL" id="GMA93097.1"/>
    </source>
</evidence>
<protein>
    <recommendedName>
        <fullName evidence="7">HTH gntR-type domain-containing protein</fullName>
    </recommendedName>
</protein>
<dbReference type="RefSeq" id="WP_284301815.1">
    <property type="nucleotide sequence ID" value="NZ_BSVA01000001.1"/>
</dbReference>
<reference evidence="9" key="1">
    <citation type="journal article" date="2019" name="Int. J. Syst. Evol. Microbiol.">
        <title>The Global Catalogue of Microorganisms (GCM) 10K type strain sequencing project: providing services to taxonomists for standard genome sequencing and annotation.</title>
        <authorList>
            <consortium name="The Broad Institute Genomics Platform"/>
            <consortium name="The Broad Institute Genome Sequencing Center for Infectious Disease"/>
            <person name="Wu L."/>
            <person name="Ma J."/>
        </authorList>
    </citation>
    <scope>NUCLEOTIDE SEQUENCE [LARGE SCALE GENOMIC DNA]</scope>
    <source>
        <strain evidence="9">NBRC 108755</strain>
    </source>
</reference>
<evidence type="ECO:0000256" key="4">
    <source>
        <dbReference type="ARBA" id="ARBA00023125"/>
    </source>
</evidence>
<evidence type="ECO:0000256" key="3">
    <source>
        <dbReference type="ARBA" id="ARBA00023015"/>
    </source>
</evidence>
<dbReference type="InterPro" id="IPR000524">
    <property type="entry name" value="Tscrpt_reg_HTH_GntR"/>
</dbReference>
<comment type="similarity">
    <text evidence="1">In the C-terminal section; belongs to the class-I pyridoxal-phosphate-dependent aminotransferase family.</text>
</comment>
<dbReference type="InterPro" id="IPR015424">
    <property type="entry name" value="PyrdxlP-dep_Trfase"/>
</dbReference>
<evidence type="ECO:0000256" key="6">
    <source>
        <dbReference type="SAM" id="MobiDB-lite"/>
    </source>
</evidence>
<dbReference type="InterPro" id="IPR036390">
    <property type="entry name" value="WH_DNA-bd_sf"/>
</dbReference>
<dbReference type="Gene3D" id="1.10.10.10">
    <property type="entry name" value="Winged helix-like DNA-binding domain superfamily/Winged helix DNA-binding domain"/>
    <property type="match status" value="1"/>
</dbReference>
<gene>
    <name evidence="8" type="ORF">GCM10025869_36260</name>
</gene>
<dbReference type="InterPro" id="IPR004839">
    <property type="entry name" value="Aminotransferase_I/II_large"/>
</dbReference>
<dbReference type="InterPro" id="IPR015421">
    <property type="entry name" value="PyrdxlP-dep_Trfase_major"/>
</dbReference>
<comment type="caution">
    <text evidence="8">The sequence shown here is derived from an EMBL/GenBank/DDBJ whole genome shotgun (WGS) entry which is preliminary data.</text>
</comment>
<dbReference type="SMART" id="SM00345">
    <property type="entry name" value="HTH_GNTR"/>
    <property type="match status" value="1"/>
</dbReference>
<dbReference type="Pfam" id="PF00155">
    <property type="entry name" value="Aminotran_1_2"/>
    <property type="match status" value="1"/>
</dbReference>
<dbReference type="PANTHER" id="PTHR46577">
    <property type="entry name" value="HTH-TYPE TRANSCRIPTIONAL REGULATORY PROTEIN GABR"/>
    <property type="match status" value="1"/>
</dbReference>
<dbReference type="PRINTS" id="PR00035">
    <property type="entry name" value="HTHGNTR"/>
</dbReference>